<reference evidence="6" key="1">
    <citation type="journal article" date="2019" name="Int. J. Syst. Evol. Microbiol.">
        <title>The Global Catalogue of Microorganisms (GCM) 10K type strain sequencing project: providing services to taxonomists for standard genome sequencing and annotation.</title>
        <authorList>
            <consortium name="The Broad Institute Genomics Platform"/>
            <consortium name="The Broad Institute Genome Sequencing Center for Infectious Disease"/>
            <person name="Wu L."/>
            <person name="Ma J."/>
        </authorList>
    </citation>
    <scope>NUCLEOTIDE SEQUENCE [LARGE SCALE GENOMIC DNA]</scope>
    <source>
        <strain evidence="6">JCM 18126</strain>
    </source>
</reference>
<evidence type="ECO:0000313" key="5">
    <source>
        <dbReference type="EMBL" id="GAA4981022.1"/>
    </source>
</evidence>
<dbReference type="InterPro" id="IPR003593">
    <property type="entry name" value="AAA+_ATPase"/>
</dbReference>
<protein>
    <submittedName>
        <fullName evidence="5">ATP-binding cassette domain-containing protein</fullName>
    </submittedName>
</protein>
<dbReference type="Proteomes" id="UP001501195">
    <property type="component" value="Unassembled WGS sequence"/>
</dbReference>
<dbReference type="RefSeq" id="WP_345712519.1">
    <property type="nucleotide sequence ID" value="NZ_BAABIL010000313.1"/>
</dbReference>
<proteinExistence type="predicted"/>
<evidence type="ECO:0000256" key="2">
    <source>
        <dbReference type="ARBA" id="ARBA00022741"/>
    </source>
</evidence>
<evidence type="ECO:0000313" key="6">
    <source>
        <dbReference type="Proteomes" id="UP001501195"/>
    </source>
</evidence>
<dbReference type="PROSITE" id="PS50893">
    <property type="entry name" value="ABC_TRANSPORTER_2"/>
    <property type="match status" value="2"/>
</dbReference>
<feature type="domain" description="ABC transporter" evidence="4">
    <location>
        <begin position="18"/>
        <end position="254"/>
    </location>
</feature>
<keyword evidence="6" id="KW-1185">Reference proteome</keyword>
<dbReference type="GO" id="GO:0005524">
    <property type="term" value="F:ATP binding"/>
    <property type="evidence" value="ECO:0007669"/>
    <property type="project" value="UniProtKB-KW"/>
</dbReference>
<dbReference type="InterPro" id="IPR050611">
    <property type="entry name" value="ABCF"/>
</dbReference>
<dbReference type="InterPro" id="IPR003439">
    <property type="entry name" value="ABC_transporter-like_ATP-bd"/>
</dbReference>
<sequence length="549" mass="58382">MPANPSHDLRHDQARAAVVLTDVTLTWPDGTDALTGVTGSFGARRTGLVGANGSGKSTLLRLVAGLLRPTRGSVRTTGPVAHLPQTVPLATGTTVADLLGVRARLDALRAVEAGTTDETLLARHLETLADDWDVEARAARALAPLGLGAGDLDRPVGRLSGGEAVLVAVAGLRLRAVPVTLLDEPTNNLDRDARARLVDLVRTWRGALVVVSHDTALLDQLDETAELHAGRLSTFGGPYGAWQEHLATEQAAAAQAERTAAQALALQRRQRVEAETVLARRARYARTDFENKRRPKIVMKQRATEAQVSAGRLRTEHDGKVAAAQDALDAARARVREDTAIRIDLPDPAVPAARRLAELHGTGGAPFVLRGPERVALVGANAVGKTTLLERLVRGHPHDGGAGRAGGRLLTERVGYLPQRRDGLDEDAGVLDAVRAAAPDVPVNLVRARLARFLLRGDAVHRPVRSLSGGERFRVALARLLLADPPPQLLVLDEPSNDLDVRSTDQLVDALGAYRGGLLVVSHDDALLARLGLTRTLVLERGGVLREAG</sequence>
<evidence type="ECO:0000256" key="1">
    <source>
        <dbReference type="ARBA" id="ARBA00022737"/>
    </source>
</evidence>
<feature type="domain" description="ABC transporter" evidence="4">
    <location>
        <begin position="335"/>
        <end position="548"/>
    </location>
</feature>
<dbReference type="Pfam" id="PF00005">
    <property type="entry name" value="ABC_tran"/>
    <property type="match status" value="2"/>
</dbReference>
<accession>A0ABP9HXD5</accession>
<name>A0ABP9HXD5_9ACTN</name>
<dbReference type="EMBL" id="BAABIL010000313">
    <property type="protein sequence ID" value="GAA4981022.1"/>
    <property type="molecule type" value="Genomic_DNA"/>
</dbReference>
<evidence type="ECO:0000256" key="3">
    <source>
        <dbReference type="ARBA" id="ARBA00022840"/>
    </source>
</evidence>
<dbReference type="SMART" id="SM00382">
    <property type="entry name" value="AAA"/>
    <property type="match status" value="2"/>
</dbReference>
<keyword evidence="1" id="KW-0677">Repeat</keyword>
<organism evidence="5 6">
    <name type="scientific">Kineococcus glutinatus</name>
    <dbReference type="NCBI Taxonomy" id="1070872"/>
    <lineage>
        <taxon>Bacteria</taxon>
        <taxon>Bacillati</taxon>
        <taxon>Actinomycetota</taxon>
        <taxon>Actinomycetes</taxon>
        <taxon>Kineosporiales</taxon>
        <taxon>Kineosporiaceae</taxon>
        <taxon>Kineococcus</taxon>
    </lineage>
</organism>
<dbReference type="SUPFAM" id="SSF52540">
    <property type="entry name" value="P-loop containing nucleoside triphosphate hydrolases"/>
    <property type="match status" value="2"/>
</dbReference>
<gene>
    <name evidence="5" type="ORF">GCM10023225_21330</name>
</gene>
<keyword evidence="2" id="KW-0547">Nucleotide-binding</keyword>
<evidence type="ECO:0000259" key="4">
    <source>
        <dbReference type="PROSITE" id="PS50893"/>
    </source>
</evidence>
<dbReference type="Gene3D" id="3.40.50.300">
    <property type="entry name" value="P-loop containing nucleotide triphosphate hydrolases"/>
    <property type="match status" value="2"/>
</dbReference>
<keyword evidence="3 5" id="KW-0067">ATP-binding</keyword>
<dbReference type="PANTHER" id="PTHR19211:SF6">
    <property type="entry name" value="BLL7188 PROTEIN"/>
    <property type="match status" value="1"/>
</dbReference>
<dbReference type="InterPro" id="IPR027417">
    <property type="entry name" value="P-loop_NTPase"/>
</dbReference>
<comment type="caution">
    <text evidence="5">The sequence shown here is derived from an EMBL/GenBank/DDBJ whole genome shotgun (WGS) entry which is preliminary data.</text>
</comment>
<dbReference type="PANTHER" id="PTHR19211">
    <property type="entry name" value="ATP-BINDING TRANSPORT PROTEIN-RELATED"/>
    <property type="match status" value="1"/>
</dbReference>